<evidence type="ECO:0000256" key="5">
    <source>
        <dbReference type="ARBA" id="ARBA00023180"/>
    </source>
</evidence>
<keyword evidence="2 7" id="KW-0645">Protease</keyword>
<keyword evidence="3 6" id="KW-0732">Signal</keyword>
<evidence type="ECO:0000256" key="6">
    <source>
        <dbReference type="SAM" id="SignalP"/>
    </source>
</evidence>
<comment type="similarity">
    <text evidence="1">Belongs to the peptidase S28 family.</text>
</comment>
<dbReference type="AlphaFoldDB" id="A0A8D8G138"/>
<dbReference type="GO" id="GO:0006508">
    <property type="term" value="P:proteolysis"/>
    <property type="evidence" value="ECO:0007669"/>
    <property type="project" value="UniProtKB-KW"/>
</dbReference>
<feature type="signal peptide" evidence="6">
    <location>
        <begin position="1"/>
        <end position="17"/>
    </location>
</feature>
<evidence type="ECO:0000313" key="7">
    <source>
        <dbReference type="EMBL" id="CAG6492537.1"/>
    </source>
</evidence>
<evidence type="ECO:0000256" key="3">
    <source>
        <dbReference type="ARBA" id="ARBA00022729"/>
    </source>
</evidence>
<proteinExistence type="inferred from homology"/>
<dbReference type="GO" id="GO:0070008">
    <property type="term" value="F:serine-type exopeptidase activity"/>
    <property type="evidence" value="ECO:0007669"/>
    <property type="project" value="InterPro"/>
</dbReference>
<dbReference type="GO" id="GO:0008239">
    <property type="term" value="F:dipeptidyl-peptidase activity"/>
    <property type="evidence" value="ECO:0007669"/>
    <property type="project" value="TreeGrafter"/>
</dbReference>
<protein>
    <submittedName>
        <fullName evidence="7">Serine protease K12H4.7</fullName>
    </submittedName>
</protein>
<dbReference type="Pfam" id="PF05577">
    <property type="entry name" value="Peptidase_S28"/>
    <property type="match status" value="1"/>
</dbReference>
<dbReference type="InterPro" id="IPR042269">
    <property type="entry name" value="Ser_carbopepase_S28_SKS"/>
</dbReference>
<keyword evidence="4" id="KW-0378">Hydrolase</keyword>
<feature type="chain" id="PRO_5034975927" evidence="6">
    <location>
        <begin position="18"/>
        <end position="464"/>
    </location>
</feature>
<dbReference type="InterPro" id="IPR029058">
    <property type="entry name" value="AB_hydrolase_fold"/>
</dbReference>
<dbReference type="PANTHER" id="PTHR11010:SF5">
    <property type="entry name" value="RE36938P-RELATED"/>
    <property type="match status" value="1"/>
</dbReference>
<dbReference type="SUPFAM" id="SSF53474">
    <property type="entry name" value="alpha/beta-Hydrolases"/>
    <property type="match status" value="1"/>
</dbReference>
<dbReference type="InterPro" id="IPR008758">
    <property type="entry name" value="Peptidase_S28"/>
</dbReference>
<dbReference type="Gene3D" id="3.40.50.1820">
    <property type="entry name" value="alpha/beta hydrolase"/>
    <property type="match status" value="1"/>
</dbReference>
<evidence type="ECO:0000256" key="2">
    <source>
        <dbReference type="ARBA" id="ARBA00022670"/>
    </source>
</evidence>
<dbReference type="Gene3D" id="1.20.120.980">
    <property type="entry name" value="Serine carboxypeptidase S28, SKS domain"/>
    <property type="match status" value="1"/>
</dbReference>
<evidence type="ECO:0000256" key="1">
    <source>
        <dbReference type="ARBA" id="ARBA00011079"/>
    </source>
</evidence>
<evidence type="ECO:0000256" key="4">
    <source>
        <dbReference type="ARBA" id="ARBA00022801"/>
    </source>
</evidence>
<accession>A0A8D8G138</accession>
<name>A0A8D8G138_CULPI</name>
<dbReference type="PROSITE" id="PS51257">
    <property type="entry name" value="PROKAR_LIPOPROTEIN"/>
    <property type="match status" value="1"/>
</dbReference>
<dbReference type="EMBL" id="HBUE01121110">
    <property type="protein sequence ID" value="CAG6492537.1"/>
    <property type="molecule type" value="Transcribed_RNA"/>
</dbReference>
<dbReference type="PANTHER" id="PTHR11010">
    <property type="entry name" value="PROTEASE S28 PRO-X CARBOXYPEPTIDASE-RELATED"/>
    <property type="match status" value="1"/>
</dbReference>
<reference evidence="7" key="1">
    <citation type="submission" date="2021-05" db="EMBL/GenBank/DDBJ databases">
        <authorList>
            <person name="Alioto T."/>
            <person name="Alioto T."/>
            <person name="Gomez Garrido J."/>
        </authorList>
    </citation>
    <scope>NUCLEOTIDE SEQUENCE</scope>
</reference>
<organism evidence="7">
    <name type="scientific">Culex pipiens</name>
    <name type="common">House mosquito</name>
    <dbReference type="NCBI Taxonomy" id="7175"/>
    <lineage>
        <taxon>Eukaryota</taxon>
        <taxon>Metazoa</taxon>
        <taxon>Ecdysozoa</taxon>
        <taxon>Arthropoda</taxon>
        <taxon>Hexapoda</taxon>
        <taxon>Insecta</taxon>
        <taxon>Pterygota</taxon>
        <taxon>Neoptera</taxon>
        <taxon>Endopterygota</taxon>
        <taxon>Diptera</taxon>
        <taxon>Nematocera</taxon>
        <taxon>Culicoidea</taxon>
        <taxon>Culicidae</taxon>
        <taxon>Culicinae</taxon>
        <taxon>Culicini</taxon>
        <taxon>Culex</taxon>
        <taxon>Culex</taxon>
    </lineage>
</organism>
<sequence length="464" mass="53409">MKQAALFLLLAVNLSGACKNSQDNGQTTTHYFRTKLDHFDDADNAATFEFRYMSNGEHYKPGRPIFVYVGGPWPMYSYYIENGHFYDIAVRERGWLFANEHRFYGDSIPNGDLSTDNLKFLTVEQALEDLAELIRHLKGKVVCDENVKVILMGAGYGGTVATYMRKQYPELVDGVWISSGRVEARLNFKEYAVLIGEMILKYGDQICYERIKTAYREAEIELAAGFNRNISEMFKTCETIQTSLDEQTFFYSVTQKIQFEILAQQTVESTKLICDSLNNSKELTNLQRLAEWVRNNTQDQDCNPYDFETSLTNLRDVDIGNDENKLWGKRQLAYQSCTEFGWFLTTDALDQPFGHRVDMEYFYNYCAAIFGGWLTPEVINDGIRRTNERFGGQNQDITNVLFVNGGLDPMRNISITEYHEKESDAIVISEYFSSADMGSISDQDSPELMKAKLRIEEFVQRWIN</sequence>
<keyword evidence="5" id="KW-0325">Glycoprotein</keyword>